<comment type="caution">
    <text evidence="2">The sequence shown here is derived from an EMBL/GenBank/DDBJ whole genome shotgun (WGS) entry which is preliminary data.</text>
</comment>
<reference evidence="2 3" key="2">
    <citation type="submission" date="2019-01" db="EMBL/GenBank/DDBJ databases">
        <authorList>
            <person name="Li Y."/>
        </authorList>
    </citation>
    <scope>NUCLEOTIDE SEQUENCE [LARGE SCALE GENOMIC DNA]</scope>
    <source>
        <strain evidence="2 3">07D10-4-3</strain>
    </source>
</reference>
<dbReference type="RefSeq" id="WP_128230901.1">
    <property type="nucleotide sequence ID" value="NZ_SAUY01000001.1"/>
</dbReference>
<feature type="compositionally biased region" description="Basic and acidic residues" evidence="1">
    <location>
        <begin position="30"/>
        <end position="40"/>
    </location>
</feature>
<feature type="compositionally biased region" description="Low complexity" evidence="1">
    <location>
        <begin position="83"/>
        <end position="92"/>
    </location>
</feature>
<accession>A0A443KPU7</accession>
<evidence type="ECO:0008006" key="4">
    <source>
        <dbReference type="Google" id="ProtNLM"/>
    </source>
</evidence>
<sequence length="689" mass="74857">MAEGTASGVSDFNAEMERRKAAALEDLASRKRRLVEEGKALSRGASLEDLARELEEAPFAAGPDAGGEPPPDDPGPGDDPGRGEPSGSSAPPRGRKPARPKGEIWEHCPVRPLGVNGDFSYYLDRHGQLRAVKKHEAQTIMHLFGDKIRGLCINFPQFDREGNRKQGRFDQTSASMAMIEACSEKGLFNPDGAVRGVGAWKDDDGKLVYHCGQHLLTTDGRKEPGDIQGKIYPAYPPIPEPALEPGRDNVAEKVLDTLETWRWEHQGTTSMIALGMIGVQMLCGALDWRPVYWLTGDKAYGKSAFQDMLKLLHGGEKGLIQSNDPTKSGITSRLGHSSLPVAIDELEPGEEGSSKERDIIVLARVAASGGQWLRGSADQKGASGNVYSAFLFSSILIPGSMGPQDRSRLITLHLRPLDPTTPKLSLDPRTWRARGAVLKRLLIDRWRSWPERLELWRKALAEAGLSGRNGDNYATTMAMADMALHADMPSAEYLSGWARKVASCAVHETEEIGSDAESMLMHLMGQPFDVFRRGEMWTIAQWVMVAAALPSAPPALVANDVSGAEGMSIDDQTRTAAAKRANEKLAKVGMRVKGSGDSAMLFIANAPIPGLLKLFENSTWAKGVWAQSSRRIVGAEAVDQPLSLAGIRSRGVYVPLKQISGMLPHQASQARAPEPAAAPLPDDWEDWHE</sequence>
<dbReference type="EMBL" id="SAUY01000001">
    <property type="protein sequence ID" value="RWR34984.1"/>
    <property type="molecule type" value="Genomic_DNA"/>
</dbReference>
<feature type="region of interest" description="Disordered" evidence="1">
    <location>
        <begin position="665"/>
        <end position="689"/>
    </location>
</feature>
<organism evidence="2 3">
    <name type="scientific">Paenirhodobacter populi</name>
    <dbReference type="NCBI Taxonomy" id="2306993"/>
    <lineage>
        <taxon>Bacteria</taxon>
        <taxon>Pseudomonadati</taxon>
        <taxon>Pseudomonadota</taxon>
        <taxon>Alphaproteobacteria</taxon>
        <taxon>Rhodobacterales</taxon>
        <taxon>Rhodobacter group</taxon>
        <taxon>Paenirhodobacter</taxon>
    </lineage>
</organism>
<evidence type="ECO:0000313" key="3">
    <source>
        <dbReference type="Proteomes" id="UP000284451"/>
    </source>
</evidence>
<protein>
    <recommendedName>
        <fullName evidence="4">DUF927 domain-containing protein</fullName>
    </recommendedName>
</protein>
<dbReference type="AlphaFoldDB" id="A0A443KPU7"/>
<dbReference type="Proteomes" id="UP000284451">
    <property type="component" value="Unassembled WGS sequence"/>
</dbReference>
<feature type="compositionally biased region" description="Low complexity" evidence="1">
    <location>
        <begin position="667"/>
        <end position="681"/>
    </location>
</feature>
<reference evidence="2 3" key="1">
    <citation type="submission" date="2019-01" db="EMBL/GenBank/DDBJ databases">
        <title>Sinorhodobacter populi sp. nov. isolated from the symptomatic bark tissue of Populus euramericana canker.</title>
        <authorList>
            <person name="Xu G."/>
        </authorList>
    </citation>
    <scope>NUCLEOTIDE SEQUENCE [LARGE SCALE GENOMIC DNA]</scope>
    <source>
        <strain evidence="2 3">07D10-4-3</strain>
    </source>
</reference>
<feature type="compositionally biased region" description="Low complexity" evidence="1">
    <location>
        <begin position="57"/>
        <end position="67"/>
    </location>
</feature>
<gene>
    <name evidence="2" type="ORF">D2T29_00465</name>
</gene>
<feature type="region of interest" description="Disordered" evidence="1">
    <location>
        <begin position="30"/>
        <end position="103"/>
    </location>
</feature>
<evidence type="ECO:0000256" key="1">
    <source>
        <dbReference type="SAM" id="MobiDB-lite"/>
    </source>
</evidence>
<proteinExistence type="predicted"/>
<name>A0A443KPU7_9RHOB</name>
<evidence type="ECO:0000313" key="2">
    <source>
        <dbReference type="EMBL" id="RWR34984.1"/>
    </source>
</evidence>